<dbReference type="InterPro" id="IPR036770">
    <property type="entry name" value="Ankyrin_rpt-contain_sf"/>
</dbReference>
<accession>A2EDQ6</accession>
<dbReference type="InterPro" id="IPR002110">
    <property type="entry name" value="Ankyrin_rpt"/>
</dbReference>
<feature type="domain" description="DUF3447" evidence="4">
    <location>
        <begin position="179"/>
        <end position="244"/>
    </location>
</feature>
<keyword evidence="6" id="KW-1185">Reference proteome</keyword>
<dbReference type="SUPFAM" id="SSF48403">
    <property type="entry name" value="Ankyrin repeat"/>
    <property type="match status" value="3"/>
</dbReference>
<organism evidence="5 6">
    <name type="scientific">Trichomonas vaginalis (strain ATCC PRA-98 / G3)</name>
    <dbReference type="NCBI Taxonomy" id="412133"/>
    <lineage>
        <taxon>Eukaryota</taxon>
        <taxon>Metamonada</taxon>
        <taxon>Parabasalia</taxon>
        <taxon>Trichomonadida</taxon>
        <taxon>Trichomonadidae</taxon>
        <taxon>Trichomonas</taxon>
    </lineage>
</organism>
<dbReference type="EMBL" id="DS113362">
    <property type="protein sequence ID" value="EAY09221.1"/>
    <property type="molecule type" value="Genomic_DNA"/>
</dbReference>
<feature type="repeat" description="ANK" evidence="3">
    <location>
        <begin position="672"/>
        <end position="704"/>
    </location>
</feature>
<dbReference type="InterPro" id="IPR050663">
    <property type="entry name" value="Ankyrin-SOCS_Box"/>
</dbReference>
<feature type="repeat" description="ANK" evidence="3">
    <location>
        <begin position="610"/>
        <end position="642"/>
    </location>
</feature>
<feature type="repeat" description="ANK" evidence="3">
    <location>
        <begin position="412"/>
        <end position="444"/>
    </location>
</feature>
<dbReference type="Pfam" id="PF11929">
    <property type="entry name" value="DUF3447"/>
    <property type="match status" value="1"/>
</dbReference>
<evidence type="ECO:0000259" key="4">
    <source>
        <dbReference type="Pfam" id="PF11929"/>
    </source>
</evidence>
<sequence>MSCGSLAMYQDFIGFYDRLFHIKSNEAVEEMINLISSILITKYKMSFHALFKSIFRAMHSNYRSINVYVQILNQILTKFSLKKSEFVYRDDDFFDESNIFNLKQDIVSSFPKEGEIGYMIMHDQIDCFKEYISNHSLAYLLMFCRFKFSPFQQLSLLEACCYFGSVNIFFFLISNAECIITQECLKASIFGGNTDIINECMKKNQIDKYCVNSSLVSHNNQFFEYILENVMFTSNFKVESTYCSDDDYSDNIVYIDHFDFEDYFDHECIIESQNLNAVLLLYMKDKNLIFPWCAAFPQLLDIIRKESMNDYDLVLDLQFLHYAIENASIETVKFVISQNEGKIPEYINLDSLLLYAAEKDSKEIAEFLLSHGADKDADSDEVTPLYVALINNSFETAEILISNGANVNIWIAGRTAFNYALYKNAKEIAKLIVLHGADINKKDNYGSTALHCAAAEFNDKEILEFLISHGADINIKDQYGKTALHYAAAKCNDKEILEFLISHGADINIKDQYGKTALYYAAAKCNDKEILEFLISHDEDINMKDEYKRIVFHHIVLYNNKASLECFISHVGDNNSKDDYIREAFHYGISIEIAEFLISQGADINARDNFGKTLLHYAVDHDNQEMMKFLILQNADVNIKDNDGMAPIHYADNKETIEYLILHGADIISVNNGMSALHCAAKNNKKGFIEYLILHGANVNVKDENGKTPLHFAAEFDRLETAKFLISNGADINAKDKFGRTALHYAATLCINGLAYYLILLGANINVKDENEKTPLHLAAEFDRREEVELLFSYGAEINAKDKEAKTPLDYAVQRKGHNVINYLEGVANGKIHAFKFLVDDFYFNNDTEEDFYFNDIEEDIYLHNRDIYFQYSDTDETDELTEEESDA</sequence>
<evidence type="ECO:0000313" key="5">
    <source>
        <dbReference type="EMBL" id="EAY09221.1"/>
    </source>
</evidence>
<dbReference type="InterPro" id="IPR020683">
    <property type="entry name" value="DUF3447"/>
</dbReference>
<dbReference type="SMR" id="A2EDQ6"/>
<evidence type="ECO:0000313" key="6">
    <source>
        <dbReference type="Proteomes" id="UP000001542"/>
    </source>
</evidence>
<keyword evidence="2 3" id="KW-0040">ANK repeat</keyword>
<feature type="repeat" description="ANK" evidence="3">
    <location>
        <begin position="738"/>
        <end position="770"/>
    </location>
</feature>
<dbReference type="SMART" id="SM00248">
    <property type="entry name" value="ANK"/>
    <property type="match status" value="16"/>
</dbReference>
<feature type="repeat" description="ANK" evidence="3">
    <location>
        <begin position="705"/>
        <end position="737"/>
    </location>
</feature>
<feature type="repeat" description="ANK" evidence="3">
    <location>
        <begin position="513"/>
        <end position="546"/>
    </location>
</feature>
<dbReference type="AlphaFoldDB" id="A2EDQ6"/>
<protein>
    <submittedName>
        <fullName evidence="5">Ankyrin repeat protein, putative</fullName>
    </submittedName>
</protein>
<dbReference type="VEuPathDB" id="TrichDB:TVAGG3_0944830"/>
<evidence type="ECO:0000256" key="1">
    <source>
        <dbReference type="ARBA" id="ARBA00022737"/>
    </source>
</evidence>
<dbReference type="KEGG" id="tva:4767137"/>
<proteinExistence type="predicted"/>
<dbReference type="STRING" id="5722.A2EDQ6"/>
<reference evidence="5" key="1">
    <citation type="submission" date="2006-10" db="EMBL/GenBank/DDBJ databases">
        <authorList>
            <person name="Amadeo P."/>
            <person name="Zhao Q."/>
            <person name="Wortman J."/>
            <person name="Fraser-Liggett C."/>
            <person name="Carlton J."/>
        </authorList>
    </citation>
    <scope>NUCLEOTIDE SEQUENCE</scope>
    <source>
        <strain evidence="5">G3</strain>
    </source>
</reference>
<gene>
    <name evidence="5" type="ORF">TVAG_309100</name>
</gene>
<dbReference type="PANTHER" id="PTHR24193">
    <property type="entry name" value="ANKYRIN REPEAT PROTEIN"/>
    <property type="match status" value="1"/>
</dbReference>
<dbReference type="PROSITE" id="PS50088">
    <property type="entry name" value="ANK_REPEAT"/>
    <property type="match status" value="11"/>
</dbReference>
<name>A2EDQ6_TRIV3</name>
<dbReference type="PANTHER" id="PTHR24193:SF121">
    <property type="entry name" value="ADA2A-CONTAINING COMPLEX COMPONENT 3, ISOFORM D"/>
    <property type="match status" value="1"/>
</dbReference>
<dbReference type="Gene3D" id="1.25.40.20">
    <property type="entry name" value="Ankyrin repeat-containing domain"/>
    <property type="match status" value="4"/>
</dbReference>
<dbReference type="PRINTS" id="PR01415">
    <property type="entry name" value="ANKYRIN"/>
</dbReference>
<dbReference type="Pfam" id="PF00023">
    <property type="entry name" value="Ank"/>
    <property type="match status" value="1"/>
</dbReference>
<feature type="repeat" description="ANK" evidence="3">
    <location>
        <begin position="479"/>
        <end position="512"/>
    </location>
</feature>
<dbReference type="VEuPathDB" id="TrichDB:TVAG_309100"/>
<dbReference type="eggNOG" id="KOG4177">
    <property type="taxonomic scope" value="Eukaryota"/>
</dbReference>
<feature type="repeat" description="ANK" evidence="3">
    <location>
        <begin position="445"/>
        <end position="478"/>
    </location>
</feature>
<feature type="repeat" description="ANK" evidence="3">
    <location>
        <begin position="348"/>
        <end position="380"/>
    </location>
</feature>
<dbReference type="Pfam" id="PF13857">
    <property type="entry name" value="Ank_5"/>
    <property type="match status" value="1"/>
</dbReference>
<evidence type="ECO:0000256" key="2">
    <source>
        <dbReference type="ARBA" id="ARBA00023043"/>
    </source>
</evidence>
<dbReference type="Pfam" id="PF12796">
    <property type="entry name" value="Ank_2"/>
    <property type="match status" value="4"/>
</dbReference>
<dbReference type="InParanoid" id="A2EDQ6"/>
<feature type="repeat" description="ANK" evidence="3">
    <location>
        <begin position="771"/>
        <end position="803"/>
    </location>
</feature>
<dbReference type="Proteomes" id="UP000001542">
    <property type="component" value="Unassembled WGS sequence"/>
</dbReference>
<keyword evidence="1" id="KW-0677">Repeat</keyword>
<feature type="repeat" description="ANK" evidence="3">
    <location>
        <begin position="380"/>
        <end position="409"/>
    </location>
</feature>
<evidence type="ECO:0000256" key="3">
    <source>
        <dbReference type="PROSITE-ProRule" id="PRU00023"/>
    </source>
</evidence>
<dbReference type="RefSeq" id="XP_001321444.1">
    <property type="nucleotide sequence ID" value="XM_001321409.1"/>
</dbReference>
<reference evidence="5" key="2">
    <citation type="journal article" date="2007" name="Science">
        <title>Draft genome sequence of the sexually transmitted pathogen Trichomonas vaginalis.</title>
        <authorList>
            <person name="Carlton J.M."/>
            <person name="Hirt R.P."/>
            <person name="Silva J.C."/>
            <person name="Delcher A.L."/>
            <person name="Schatz M."/>
            <person name="Zhao Q."/>
            <person name="Wortman J.R."/>
            <person name="Bidwell S.L."/>
            <person name="Alsmark U.C.M."/>
            <person name="Besteiro S."/>
            <person name="Sicheritz-Ponten T."/>
            <person name="Noel C.J."/>
            <person name="Dacks J.B."/>
            <person name="Foster P.G."/>
            <person name="Simillion C."/>
            <person name="Van de Peer Y."/>
            <person name="Miranda-Saavedra D."/>
            <person name="Barton G.J."/>
            <person name="Westrop G.D."/>
            <person name="Mueller S."/>
            <person name="Dessi D."/>
            <person name="Fiori P.L."/>
            <person name="Ren Q."/>
            <person name="Paulsen I."/>
            <person name="Zhang H."/>
            <person name="Bastida-Corcuera F.D."/>
            <person name="Simoes-Barbosa A."/>
            <person name="Brown M.T."/>
            <person name="Hayes R.D."/>
            <person name="Mukherjee M."/>
            <person name="Okumura C.Y."/>
            <person name="Schneider R."/>
            <person name="Smith A.J."/>
            <person name="Vanacova S."/>
            <person name="Villalvazo M."/>
            <person name="Haas B.J."/>
            <person name="Pertea M."/>
            <person name="Feldblyum T.V."/>
            <person name="Utterback T.R."/>
            <person name="Shu C.L."/>
            <person name="Osoegawa K."/>
            <person name="de Jong P.J."/>
            <person name="Hrdy I."/>
            <person name="Horvathova L."/>
            <person name="Zubacova Z."/>
            <person name="Dolezal P."/>
            <person name="Malik S.B."/>
            <person name="Logsdon J.M. Jr."/>
            <person name="Henze K."/>
            <person name="Gupta A."/>
            <person name="Wang C.C."/>
            <person name="Dunne R.L."/>
            <person name="Upcroft J.A."/>
            <person name="Upcroft P."/>
            <person name="White O."/>
            <person name="Salzberg S.L."/>
            <person name="Tang P."/>
            <person name="Chiu C.-H."/>
            <person name="Lee Y.-S."/>
            <person name="Embley T.M."/>
            <person name="Coombs G.H."/>
            <person name="Mottram J.C."/>
            <person name="Tachezy J."/>
            <person name="Fraser-Liggett C.M."/>
            <person name="Johnson P.J."/>
        </authorList>
    </citation>
    <scope>NUCLEOTIDE SEQUENCE [LARGE SCALE GENOMIC DNA]</scope>
    <source>
        <strain evidence="5">G3</strain>
    </source>
</reference>
<dbReference type="PROSITE" id="PS50297">
    <property type="entry name" value="ANK_REP_REGION"/>
    <property type="match status" value="10"/>
</dbReference>